<dbReference type="AlphaFoldDB" id="A0A5C5GC14"/>
<organism evidence="1 2">
    <name type="scientific">Pelagovum pacificum</name>
    <dbReference type="NCBI Taxonomy" id="2588711"/>
    <lineage>
        <taxon>Bacteria</taxon>
        <taxon>Pseudomonadati</taxon>
        <taxon>Pseudomonadota</taxon>
        <taxon>Alphaproteobacteria</taxon>
        <taxon>Rhodobacterales</taxon>
        <taxon>Paracoccaceae</taxon>
        <taxon>Pelagovum</taxon>
    </lineage>
</organism>
<accession>A0A5C5GC14</accession>
<reference evidence="1 2" key="1">
    <citation type="submission" date="2019-06" db="EMBL/GenBank/DDBJ databases">
        <title>Genome of new Rhodobacteraceae sp. SM1903.</title>
        <authorList>
            <person name="Ren X."/>
        </authorList>
    </citation>
    <scope>NUCLEOTIDE SEQUENCE [LARGE SCALE GENOMIC DNA]</scope>
    <source>
        <strain evidence="1 2">SM1903</strain>
    </source>
</reference>
<protein>
    <submittedName>
        <fullName evidence="1">DUF4403 family protein</fullName>
    </submittedName>
</protein>
<evidence type="ECO:0000313" key="2">
    <source>
        <dbReference type="Proteomes" id="UP000314011"/>
    </source>
</evidence>
<dbReference type="Pfam" id="PF14356">
    <property type="entry name" value="DUF4403"/>
    <property type="match status" value="1"/>
</dbReference>
<dbReference type="Proteomes" id="UP000314011">
    <property type="component" value="Unassembled WGS sequence"/>
</dbReference>
<gene>
    <name evidence="1" type="ORF">FHY64_13985</name>
</gene>
<sequence length="262" mass="28592">MKRIALGLCLLASPAAPDTVAERMDSPGTHVSASLEVPFEALRLLIEQDIRPVYEGREQNPSNSLRDDRIDWSAEVTDLSVGPTQDKGFYVSAVIQGEAEMRGRLAGIMMSETIDLEVRAEVRSRPVFRPDWTIALDATGRARIREAEIGFLGLGIDIGETLQPDLDRAFARGLEERAEAVAGRPVLRGALLNLWRDACREVPSLGGQARFRPTAIATTQPTFGPGGIRFTVVVSTELEMTPEEEASACPPMPDRLELLAAQ</sequence>
<dbReference type="InterPro" id="IPR025515">
    <property type="entry name" value="DUF4403"/>
</dbReference>
<dbReference type="OrthoDB" id="9839237at2"/>
<comment type="caution">
    <text evidence="1">The sequence shown here is derived from an EMBL/GenBank/DDBJ whole genome shotgun (WGS) entry which is preliminary data.</text>
</comment>
<keyword evidence="2" id="KW-1185">Reference proteome</keyword>
<evidence type="ECO:0000313" key="1">
    <source>
        <dbReference type="EMBL" id="TNY31139.1"/>
    </source>
</evidence>
<name>A0A5C5GC14_9RHOB</name>
<proteinExistence type="predicted"/>
<dbReference type="EMBL" id="VFFF01000002">
    <property type="protein sequence ID" value="TNY31139.1"/>
    <property type="molecule type" value="Genomic_DNA"/>
</dbReference>
<dbReference type="RefSeq" id="WP_140195863.1">
    <property type="nucleotide sequence ID" value="NZ_CP065915.1"/>
</dbReference>